<evidence type="ECO:0000313" key="9">
    <source>
        <dbReference type="EMBL" id="KAF4618849.1"/>
    </source>
</evidence>
<feature type="domain" description="RecA family profile 1" evidence="8">
    <location>
        <begin position="82"/>
        <end position="242"/>
    </location>
</feature>
<evidence type="ECO:0000313" key="10">
    <source>
        <dbReference type="Proteomes" id="UP000521872"/>
    </source>
</evidence>
<dbReference type="PROSITE" id="PS50162">
    <property type="entry name" value="RECA_2"/>
    <property type="match status" value="1"/>
</dbReference>
<reference evidence="9 10" key="1">
    <citation type="submission" date="2019-12" db="EMBL/GenBank/DDBJ databases">
        <authorList>
            <person name="Floudas D."/>
            <person name="Bentzer J."/>
            <person name="Ahren D."/>
            <person name="Johansson T."/>
            <person name="Persson P."/>
            <person name="Tunlid A."/>
        </authorList>
    </citation>
    <scope>NUCLEOTIDE SEQUENCE [LARGE SCALE GENOMIC DNA]</scope>
    <source>
        <strain evidence="9 10">CBS 102.39</strain>
    </source>
</reference>
<evidence type="ECO:0000256" key="7">
    <source>
        <dbReference type="ARBA" id="ARBA00040674"/>
    </source>
</evidence>
<evidence type="ECO:0000259" key="8">
    <source>
        <dbReference type="PROSITE" id="PS50162"/>
    </source>
</evidence>
<organism evidence="9 10">
    <name type="scientific">Agrocybe pediades</name>
    <dbReference type="NCBI Taxonomy" id="84607"/>
    <lineage>
        <taxon>Eukaryota</taxon>
        <taxon>Fungi</taxon>
        <taxon>Dikarya</taxon>
        <taxon>Basidiomycota</taxon>
        <taxon>Agaricomycotina</taxon>
        <taxon>Agaricomycetes</taxon>
        <taxon>Agaricomycetidae</taxon>
        <taxon>Agaricales</taxon>
        <taxon>Agaricineae</taxon>
        <taxon>Strophariaceae</taxon>
        <taxon>Agrocybe</taxon>
    </lineage>
</organism>
<gene>
    <name evidence="9" type="ORF">D9613_009767</name>
</gene>
<accession>A0A8H4QXW5</accession>
<keyword evidence="4" id="KW-0067">ATP-binding</keyword>
<keyword evidence="5" id="KW-0234">DNA repair</keyword>
<comment type="subcellular location">
    <subcellularLocation>
        <location evidence="1">Nucleus</location>
    </subcellularLocation>
</comment>
<sequence>MSKRLLSMGFGKDLLTTLTRNGYQTQQDITSRFDTAESLATELKLSLDDAQSVLSRCKASSISTPGFTMLQMTQSAAQMVHKSQKVSTGCTPLDELLDGGLVTGSILELSGPPGSPKHVLAMNIVASFVESGDEVVFIECQNNTSPSSLSRFLEGNGKELSNLVHFSKISVLVDLLLFLHQLPTFLQSNSKVSLLVVNSISSPFQNAELTISQRTQTFERFKQSFLKICSAHNLTVVLTSQLATKMINADGTPGTFESGAKGVMLPQLGPAYLPSGKSYRVILATTGLGTGVMKLLSSPKYPPGKVPSISAPYKVIDGVIGSVG</sequence>
<dbReference type="EMBL" id="JAACJL010000017">
    <property type="protein sequence ID" value="KAF4618849.1"/>
    <property type="molecule type" value="Genomic_DNA"/>
</dbReference>
<evidence type="ECO:0000256" key="2">
    <source>
        <dbReference type="ARBA" id="ARBA00022741"/>
    </source>
</evidence>
<evidence type="ECO:0000256" key="6">
    <source>
        <dbReference type="ARBA" id="ARBA00023242"/>
    </source>
</evidence>
<evidence type="ECO:0000256" key="1">
    <source>
        <dbReference type="ARBA" id="ARBA00004123"/>
    </source>
</evidence>
<dbReference type="Gene3D" id="3.40.50.300">
    <property type="entry name" value="P-loop containing nucleotide triphosphate hydrolases"/>
    <property type="match status" value="1"/>
</dbReference>
<dbReference type="GO" id="GO:0005657">
    <property type="term" value="C:replication fork"/>
    <property type="evidence" value="ECO:0007669"/>
    <property type="project" value="TreeGrafter"/>
</dbReference>
<dbReference type="InterPro" id="IPR013632">
    <property type="entry name" value="Rad51_C"/>
</dbReference>
<name>A0A8H4QXW5_9AGAR</name>
<dbReference type="GO" id="GO:0000400">
    <property type="term" value="F:four-way junction DNA binding"/>
    <property type="evidence" value="ECO:0007669"/>
    <property type="project" value="TreeGrafter"/>
</dbReference>
<comment type="caution">
    <text evidence="9">The sequence shown here is derived from an EMBL/GenBank/DDBJ whole genome shotgun (WGS) entry which is preliminary data.</text>
</comment>
<dbReference type="InterPro" id="IPR027417">
    <property type="entry name" value="P-loop_NTPase"/>
</dbReference>
<dbReference type="SUPFAM" id="SSF52540">
    <property type="entry name" value="P-loop containing nucleoside triphosphate hydrolases"/>
    <property type="match status" value="1"/>
</dbReference>
<keyword evidence="6" id="KW-0539">Nucleus</keyword>
<dbReference type="GO" id="GO:0033065">
    <property type="term" value="C:Rad51C-XRCC3 complex"/>
    <property type="evidence" value="ECO:0007669"/>
    <property type="project" value="TreeGrafter"/>
</dbReference>
<evidence type="ECO:0000256" key="4">
    <source>
        <dbReference type="ARBA" id="ARBA00022840"/>
    </source>
</evidence>
<dbReference type="PANTHER" id="PTHR46239">
    <property type="entry name" value="DNA REPAIR PROTEIN RAD51 HOMOLOG 3 RAD51C"/>
    <property type="match status" value="1"/>
</dbReference>
<dbReference type="PANTHER" id="PTHR46239:SF1">
    <property type="entry name" value="DNA REPAIR PROTEIN RAD51 HOMOLOG 3"/>
    <property type="match status" value="1"/>
</dbReference>
<keyword evidence="3" id="KW-0227">DNA damage</keyword>
<dbReference type="GO" id="GO:0008821">
    <property type="term" value="F:crossover junction DNA endonuclease activity"/>
    <property type="evidence" value="ECO:0007669"/>
    <property type="project" value="TreeGrafter"/>
</dbReference>
<dbReference type="InterPro" id="IPR052093">
    <property type="entry name" value="HR_Repair_Mediator"/>
</dbReference>
<proteinExistence type="predicted"/>
<evidence type="ECO:0000256" key="5">
    <source>
        <dbReference type="ARBA" id="ARBA00023204"/>
    </source>
</evidence>
<keyword evidence="10" id="KW-1185">Reference proteome</keyword>
<dbReference type="Proteomes" id="UP000521872">
    <property type="component" value="Unassembled WGS sequence"/>
</dbReference>
<keyword evidence="2" id="KW-0547">Nucleotide-binding</keyword>
<dbReference type="AlphaFoldDB" id="A0A8H4QXW5"/>
<dbReference type="GO" id="GO:0140664">
    <property type="term" value="F:ATP-dependent DNA damage sensor activity"/>
    <property type="evidence" value="ECO:0007669"/>
    <property type="project" value="InterPro"/>
</dbReference>
<dbReference type="InterPro" id="IPR020588">
    <property type="entry name" value="RecA_ATP-bd"/>
</dbReference>
<dbReference type="GO" id="GO:0000707">
    <property type="term" value="P:meiotic DNA recombinase assembly"/>
    <property type="evidence" value="ECO:0007669"/>
    <property type="project" value="TreeGrafter"/>
</dbReference>
<dbReference type="GO" id="GO:0007131">
    <property type="term" value="P:reciprocal meiotic recombination"/>
    <property type="evidence" value="ECO:0007669"/>
    <property type="project" value="TreeGrafter"/>
</dbReference>
<dbReference type="GO" id="GO:0033063">
    <property type="term" value="C:Rad51B-Rad51C-Rad51D-XRCC2 complex"/>
    <property type="evidence" value="ECO:0007669"/>
    <property type="project" value="TreeGrafter"/>
</dbReference>
<evidence type="ECO:0000256" key="3">
    <source>
        <dbReference type="ARBA" id="ARBA00022763"/>
    </source>
</evidence>
<dbReference type="GO" id="GO:0005524">
    <property type="term" value="F:ATP binding"/>
    <property type="evidence" value="ECO:0007669"/>
    <property type="project" value="UniProtKB-KW"/>
</dbReference>
<protein>
    <recommendedName>
        <fullName evidence="7">DNA repair protein RAD51 homolog 3</fullName>
    </recommendedName>
</protein>
<dbReference type="Pfam" id="PF08423">
    <property type="entry name" value="Rad51"/>
    <property type="match status" value="1"/>
</dbReference>